<comment type="caution">
    <text evidence="5">The sequence shown here is derived from an EMBL/GenBank/DDBJ whole genome shotgun (WGS) entry which is preliminary data.</text>
</comment>
<dbReference type="EMBL" id="FCQH01000008">
    <property type="protein sequence ID" value="CVK96644.1"/>
    <property type="molecule type" value="Genomic_DNA"/>
</dbReference>
<keyword evidence="2" id="KW-0812">Transmembrane</keyword>
<dbReference type="GeneID" id="65090226"/>
<keyword evidence="6" id="KW-1185">Reference proteome</keyword>
<dbReference type="Proteomes" id="UP000184255">
    <property type="component" value="Unassembled WGS sequence"/>
</dbReference>
<evidence type="ECO:0000313" key="6">
    <source>
        <dbReference type="Proteomes" id="UP000184255"/>
    </source>
</evidence>
<dbReference type="InterPro" id="IPR023352">
    <property type="entry name" value="MAPEG-like_dom_sf"/>
</dbReference>
<protein>
    <submittedName>
        <fullName evidence="5">Uncharacterized protein</fullName>
    </submittedName>
</protein>
<evidence type="ECO:0000313" key="5">
    <source>
        <dbReference type="EMBL" id="CVK96644.1"/>
    </source>
</evidence>
<comment type="subcellular location">
    <subcellularLocation>
        <location evidence="1">Membrane</location>
    </subcellularLocation>
</comment>
<dbReference type="RefSeq" id="XP_041684062.1">
    <property type="nucleotide sequence ID" value="XM_041833727.1"/>
</dbReference>
<gene>
    <name evidence="5" type="ORF">FMAN_10974</name>
</gene>
<dbReference type="SUPFAM" id="SSF161084">
    <property type="entry name" value="MAPEG domain-like"/>
    <property type="match status" value="1"/>
</dbReference>
<proteinExistence type="predicted"/>
<dbReference type="GO" id="GO:0016020">
    <property type="term" value="C:membrane"/>
    <property type="evidence" value="ECO:0007669"/>
    <property type="project" value="UniProtKB-SubCell"/>
</dbReference>
<dbReference type="VEuPathDB" id="FungiDB:FMAN_10974"/>
<dbReference type="Pfam" id="PF01124">
    <property type="entry name" value="MAPEG"/>
    <property type="match status" value="1"/>
</dbReference>
<reference evidence="6" key="1">
    <citation type="journal article" date="2016" name="Genome Biol. Evol.">
        <title>Comparative 'omics' of the Fusarium fujikuroi species complex highlights differences in genetic potential and metabolite synthesis.</title>
        <authorList>
            <person name="Niehaus E.-M."/>
            <person name="Muensterkoetter M."/>
            <person name="Proctor R.H."/>
            <person name="Brown D.W."/>
            <person name="Sharon A."/>
            <person name="Idan Y."/>
            <person name="Oren-Young L."/>
            <person name="Sieber C.M."/>
            <person name="Novak O."/>
            <person name="Pencik A."/>
            <person name="Tarkowska D."/>
            <person name="Hromadova K."/>
            <person name="Freeman S."/>
            <person name="Maymon M."/>
            <person name="Elazar M."/>
            <person name="Youssef S.A."/>
            <person name="El-Shabrawy E.S.M."/>
            <person name="Shalaby A.B.A."/>
            <person name="Houterman P."/>
            <person name="Brock N.L."/>
            <person name="Burkhardt I."/>
            <person name="Tsavkelova E.A."/>
            <person name="Dickschat J.S."/>
            <person name="Galuszka P."/>
            <person name="Gueldener U."/>
            <person name="Tudzynski B."/>
        </authorList>
    </citation>
    <scope>NUCLEOTIDE SEQUENCE [LARGE SCALE GENOMIC DNA]</scope>
    <source>
        <strain evidence="6">MRC7560</strain>
    </source>
</reference>
<evidence type="ECO:0000256" key="3">
    <source>
        <dbReference type="ARBA" id="ARBA00022989"/>
    </source>
</evidence>
<dbReference type="InterPro" id="IPR001129">
    <property type="entry name" value="Membr-assoc_MAPEG"/>
</dbReference>
<evidence type="ECO:0000256" key="2">
    <source>
        <dbReference type="ARBA" id="ARBA00022692"/>
    </source>
</evidence>
<accession>A0A1L7TDG4</accession>
<name>A0A1L7TDG4_FUSMA</name>
<keyword evidence="3" id="KW-1133">Transmembrane helix</keyword>
<organism evidence="5 6">
    <name type="scientific">Fusarium mangiferae</name>
    <name type="common">Mango malformation disease fungus</name>
    <dbReference type="NCBI Taxonomy" id="192010"/>
    <lineage>
        <taxon>Eukaryota</taxon>
        <taxon>Fungi</taxon>
        <taxon>Dikarya</taxon>
        <taxon>Ascomycota</taxon>
        <taxon>Pezizomycotina</taxon>
        <taxon>Sordariomycetes</taxon>
        <taxon>Hypocreomycetidae</taxon>
        <taxon>Hypocreales</taxon>
        <taxon>Nectriaceae</taxon>
        <taxon>Fusarium</taxon>
        <taxon>Fusarium fujikuroi species complex</taxon>
    </lineage>
</organism>
<keyword evidence="4" id="KW-0472">Membrane</keyword>
<dbReference type="Gene3D" id="1.20.120.550">
    <property type="entry name" value="Membrane associated eicosanoid/glutathione metabolism-like domain"/>
    <property type="match status" value="1"/>
</dbReference>
<evidence type="ECO:0000256" key="1">
    <source>
        <dbReference type="ARBA" id="ARBA00004370"/>
    </source>
</evidence>
<evidence type="ECO:0000256" key="4">
    <source>
        <dbReference type="ARBA" id="ARBA00023136"/>
    </source>
</evidence>
<dbReference type="AlphaFoldDB" id="A0A1L7TDG4"/>
<sequence>MSPSIQQLPLLGPLVGLSTWTFAMEGLLYWRRTPALSKYGVSFDPQTAKKQKADKLPAFVQWPADNYNNLLEQPTQFYAAVAALTLLNVKDKVTVRLAWTYAGLRVIHSLIHVSYNNLLLRFPTFAASSVVLLGMTVKAALELWY</sequence>